<comment type="caution">
    <text evidence="2">The sequence shown here is derived from an EMBL/GenBank/DDBJ whole genome shotgun (WGS) entry which is preliminary data.</text>
</comment>
<accession>A0A418XUF4</accession>
<keyword evidence="3" id="KW-1185">Reference proteome</keyword>
<evidence type="ECO:0000313" key="3">
    <source>
        <dbReference type="Proteomes" id="UP000283734"/>
    </source>
</evidence>
<organism evidence="2 3">
    <name type="scientific">Alcanivorax profundi</name>
    <dbReference type="NCBI Taxonomy" id="2338368"/>
    <lineage>
        <taxon>Bacteria</taxon>
        <taxon>Pseudomonadati</taxon>
        <taxon>Pseudomonadota</taxon>
        <taxon>Gammaproteobacteria</taxon>
        <taxon>Oceanospirillales</taxon>
        <taxon>Alcanivoracaceae</taxon>
        <taxon>Alcanivorax</taxon>
    </lineage>
</organism>
<feature type="chain" id="PRO_5019167630" evidence="1">
    <location>
        <begin position="24"/>
        <end position="97"/>
    </location>
</feature>
<reference evidence="2 3" key="1">
    <citation type="submission" date="2018-09" db="EMBL/GenBank/DDBJ databases">
        <title>Alcanivorax profundi sp. nov., isolated from 1000 m-depth seawater of the Mariana Trench.</title>
        <authorList>
            <person name="Liu J."/>
        </authorList>
    </citation>
    <scope>NUCLEOTIDE SEQUENCE [LARGE SCALE GENOMIC DNA]</scope>
    <source>
        <strain evidence="2 3">MTEO17</strain>
    </source>
</reference>
<keyword evidence="1" id="KW-0732">Signal</keyword>
<dbReference type="EMBL" id="QYYA01000005">
    <property type="protein sequence ID" value="RJG16366.1"/>
    <property type="molecule type" value="Genomic_DNA"/>
</dbReference>
<protein>
    <submittedName>
        <fullName evidence="2">Uncharacterized protein</fullName>
    </submittedName>
</protein>
<dbReference type="AlphaFoldDB" id="A0A418XUF4"/>
<proteinExistence type="predicted"/>
<evidence type="ECO:0000256" key="1">
    <source>
        <dbReference type="SAM" id="SignalP"/>
    </source>
</evidence>
<dbReference type="RefSeq" id="WP_022985438.1">
    <property type="nucleotide sequence ID" value="NZ_CAXGPP010000006.1"/>
</dbReference>
<feature type="signal peptide" evidence="1">
    <location>
        <begin position="1"/>
        <end position="23"/>
    </location>
</feature>
<evidence type="ECO:0000313" key="2">
    <source>
        <dbReference type="EMBL" id="RJG16366.1"/>
    </source>
</evidence>
<dbReference type="Proteomes" id="UP000283734">
    <property type="component" value="Unassembled WGS sequence"/>
</dbReference>
<sequence>MKIFSNIMLALVIAFSAMSVAHAEEETPSSLRAEAAKLYTQADELTEKALKLEAEQASEVKSRGNEVKLRGYGAHQCVMDCIPHGSLYSCRRACGAY</sequence>
<gene>
    <name evidence="2" type="ORF">D4A39_13985</name>
</gene>
<name>A0A418XUF4_9GAMM</name>